<evidence type="ECO:0000313" key="3">
    <source>
        <dbReference type="Proteomes" id="UP000549052"/>
    </source>
</evidence>
<organism evidence="2 3">
    <name type="scientific">Phyllobacterium myrsinacearum</name>
    <dbReference type="NCBI Taxonomy" id="28101"/>
    <lineage>
        <taxon>Bacteria</taxon>
        <taxon>Pseudomonadati</taxon>
        <taxon>Pseudomonadota</taxon>
        <taxon>Alphaproteobacteria</taxon>
        <taxon>Hyphomicrobiales</taxon>
        <taxon>Phyllobacteriaceae</taxon>
        <taxon>Phyllobacterium</taxon>
    </lineage>
</organism>
<dbReference type="GO" id="GO:0016853">
    <property type="term" value="F:isomerase activity"/>
    <property type="evidence" value="ECO:0007669"/>
    <property type="project" value="UniProtKB-KW"/>
</dbReference>
<dbReference type="InterPro" id="IPR001347">
    <property type="entry name" value="SIS_dom"/>
</dbReference>
<dbReference type="InterPro" id="IPR046348">
    <property type="entry name" value="SIS_dom_sf"/>
</dbReference>
<comment type="caution">
    <text evidence="2">The sequence shown here is derived from an EMBL/GenBank/DDBJ whole genome shotgun (WGS) entry which is preliminary data.</text>
</comment>
<proteinExistence type="predicted"/>
<keyword evidence="3" id="KW-1185">Reference proteome</keyword>
<dbReference type="PANTHER" id="PTHR30390:SF6">
    <property type="entry name" value="DNAA INITIATOR-ASSOCIATING PROTEIN DIAA"/>
    <property type="match status" value="1"/>
</dbReference>
<dbReference type="InterPro" id="IPR035461">
    <property type="entry name" value="GmhA/DiaA"/>
</dbReference>
<protein>
    <submittedName>
        <fullName evidence="2">D-sedoheptulose 7-phosphate isomerase</fullName>
        <ecNumber evidence="2">5.3.1.28</ecNumber>
    </submittedName>
</protein>
<dbReference type="GO" id="GO:0097367">
    <property type="term" value="F:carbohydrate derivative binding"/>
    <property type="evidence" value="ECO:0007669"/>
    <property type="project" value="InterPro"/>
</dbReference>
<dbReference type="SUPFAM" id="SSF53697">
    <property type="entry name" value="SIS domain"/>
    <property type="match status" value="1"/>
</dbReference>
<dbReference type="Gene3D" id="3.40.50.10490">
    <property type="entry name" value="Glucose-6-phosphate isomerase like protein, domain 1"/>
    <property type="match status" value="1"/>
</dbReference>
<dbReference type="EC" id="5.3.1.28" evidence="2"/>
<dbReference type="EMBL" id="JACGXN010000005">
    <property type="protein sequence ID" value="MBA8879624.1"/>
    <property type="molecule type" value="Genomic_DNA"/>
</dbReference>
<dbReference type="PROSITE" id="PS51464">
    <property type="entry name" value="SIS"/>
    <property type="match status" value="1"/>
</dbReference>
<sequence length="190" mass="20219">MNEQFSDFIAEAQTTLGTLANLETTLDQGIRIILEALENGKKLLVCGNGGSASEAQHLVTELVGRFRSNRQPLTALFLGGDASQITCIGNDFSWDDIFARPLQGLGQPGDVLICFSTSGMSSNVVAVLKTAQEMGIPSIAFLGKGGGVAGPLATLSVVVNSDSTARIQEGHLFMLHWLCEHLEEKFPQGI</sequence>
<keyword evidence="2" id="KW-0413">Isomerase</keyword>
<dbReference type="PANTHER" id="PTHR30390">
    <property type="entry name" value="SEDOHEPTULOSE 7-PHOSPHATE ISOMERASE / DNAA INITIATOR-ASSOCIATING FACTOR FOR REPLICATION INITIATION"/>
    <property type="match status" value="1"/>
</dbReference>
<dbReference type="Pfam" id="PF13580">
    <property type="entry name" value="SIS_2"/>
    <property type="match status" value="1"/>
</dbReference>
<dbReference type="RefSeq" id="WP_182550274.1">
    <property type="nucleotide sequence ID" value="NZ_JACGXN010000005.1"/>
</dbReference>
<accession>A0A839EQ45</accession>
<evidence type="ECO:0000313" key="2">
    <source>
        <dbReference type="EMBL" id="MBA8879624.1"/>
    </source>
</evidence>
<dbReference type="AlphaFoldDB" id="A0A839EQ45"/>
<evidence type="ECO:0000259" key="1">
    <source>
        <dbReference type="PROSITE" id="PS51464"/>
    </source>
</evidence>
<dbReference type="GO" id="GO:1901135">
    <property type="term" value="P:carbohydrate derivative metabolic process"/>
    <property type="evidence" value="ECO:0007669"/>
    <property type="project" value="InterPro"/>
</dbReference>
<reference evidence="2 3" key="1">
    <citation type="submission" date="2020-07" db="EMBL/GenBank/DDBJ databases">
        <title>Genomic Encyclopedia of Type Strains, Phase IV (KMG-V): Genome sequencing to study the core and pangenomes of soil and plant-associated prokaryotes.</title>
        <authorList>
            <person name="Whitman W."/>
        </authorList>
    </citation>
    <scope>NUCLEOTIDE SEQUENCE [LARGE SCALE GENOMIC DNA]</scope>
    <source>
        <strain evidence="2 3">AN3</strain>
    </source>
</reference>
<dbReference type="Proteomes" id="UP000549052">
    <property type="component" value="Unassembled WGS sequence"/>
</dbReference>
<name>A0A839EQ45_9HYPH</name>
<feature type="domain" description="SIS" evidence="1">
    <location>
        <begin position="33"/>
        <end position="190"/>
    </location>
</feature>
<gene>
    <name evidence="2" type="ORF">FHW16_003343</name>
</gene>
<dbReference type="CDD" id="cd05006">
    <property type="entry name" value="SIS_GmhA"/>
    <property type="match status" value="1"/>
</dbReference>
<dbReference type="InterPro" id="IPR050099">
    <property type="entry name" value="SIS_GmhA/DiaA_subfam"/>
</dbReference>